<reference evidence="5" key="1">
    <citation type="submission" date="2018-04" db="EMBL/GenBank/DDBJ databases">
        <title>Complete genome of Antarctic heterotrophic bacterium Hymenobacter nivis.</title>
        <authorList>
            <person name="Terashima M."/>
        </authorList>
    </citation>
    <scope>NUCLEOTIDE SEQUENCE [LARGE SCALE GENOMIC DNA]</scope>
    <source>
        <strain evidence="5">NBRC 111535</strain>
    </source>
</reference>
<evidence type="ECO:0000313" key="5">
    <source>
        <dbReference type="Proteomes" id="UP000245999"/>
    </source>
</evidence>
<sequence length="50" mass="5183">MLLAWQPGQEGGNALADVLGGKTNPSGKLATTFPVAYKDVPYSADSPANY</sequence>
<dbReference type="Gene3D" id="3.40.50.1700">
    <property type="entry name" value="Glycoside hydrolase family 3 C-terminal domain"/>
    <property type="match status" value="1"/>
</dbReference>
<organism evidence="4 5">
    <name type="scientific">Hymenobacter nivis</name>
    <dbReference type="NCBI Taxonomy" id="1850093"/>
    <lineage>
        <taxon>Bacteria</taxon>
        <taxon>Pseudomonadati</taxon>
        <taxon>Bacteroidota</taxon>
        <taxon>Cytophagia</taxon>
        <taxon>Cytophagales</taxon>
        <taxon>Hymenobacteraceae</taxon>
        <taxon>Hymenobacter</taxon>
    </lineage>
</organism>
<feature type="domain" description="Glycoside hydrolase family 3 C-terminal" evidence="3">
    <location>
        <begin position="2"/>
        <end position="42"/>
    </location>
</feature>
<evidence type="ECO:0000259" key="3">
    <source>
        <dbReference type="Pfam" id="PF01915"/>
    </source>
</evidence>
<evidence type="ECO:0000313" key="4">
    <source>
        <dbReference type="EMBL" id="AWM31979.1"/>
    </source>
</evidence>
<protein>
    <recommendedName>
        <fullName evidence="3">Glycoside hydrolase family 3 C-terminal domain-containing protein</fullName>
    </recommendedName>
</protein>
<dbReference type="GO" id="GO:0005975">
    <property type="term" value="P:carbohydrate metabolic process"/>
    <property type="evidence" value="ECO:0007669"/>
    <property type="project" value="InterPro"/>
</dbReference>
<dbReference type="SUPFAM" id="SSF52279">
    <property type="entry name" value="Beta-D-glucan exohydrolase, C-terminal domain"/>
    <property type="match status" value="1"/>
</dbReference>
<gene>
    <name evidence="4" type="ORF">DDQ68_03725</name>
</gene>
<dbReference type="KEGG" id="hnv:DDQ68_03725"/>
<dbReference type="OrthoDB" id="9803863at2"/>
<dbReference type="Pfam" id="PF01915">
    <property type="entry name" value="Glyco_hydro_3_C"/>
    <property type="match status" value="1"/>
</dbReference>
<keyword evidence="2" id="KW-0378">Hydrolase</keyword>
<dbReference type="PANTHER" id="PTHR42715:SF10">
    <property type="entry name" value="BETA-GLUCOSIDASE"/>
    <property type="match status" value="1"/>
</dbReference>
<dbReference type="InterPro" id="IPR002772">
    <property type="entry name" value="Glyco_hydro_3_C"/>
</dbReference>
<accession>A0A2Z3GE92</accession>
<dbReference type="PANTHER" id="PTHR42715">
    <property type="entry name" value="BETA-GLUCOSIDASE"/>
    <property type="match status" value="1"/>
</dbReference>
<comment type="similarity">
    <text evidence="1">Belongs to the glycosyl hydrolase 3 family.</text>
</comment>
<evidence type="ECO:0000256" key="2">
    <source>
        <dbReference type="ARBA" id="ARBA00022801"/>
    </source>
</evidence>
<proteinExistence type="inferred from homology"/>
<keyword evidence="5" id="KW-1185">Reference proteome</keyword>
<evidence type="ECO:0000256" key="1">
    <source>
        <dbReference type="ARBA" id="ARBA00005336"/>
    </source>
</evidence>
<name>A0A2Z3GE92_9BACT</name>
<dbReference type="AlphaFoldDB" id="A0A2Z3GE92"/>
<dbReference type="Proteomes" id="UP000245999">
    <property type="component" value="Chromosome"/>
</dbReference>
<dbReference type="InterPro" id="IPR050288">
    <property type="entry name" value="Cellulose_deg_GH3"/>
</dbReference>
<dbReference type="GO" id="GO:0004553">
    <property type="term" value="F:hydrolase activity, hydrolyzing O-glycosyl compounds"/>
    <property type="evidence" value="ECO:0007669"/>
    <property type="project" value="InterPro"/>
</dbReference>
<dbReference type="InterPro" id="IPR036881">
    <property type="entry name" value="Glyco_hydro_3_C_sf"/>
</dbReference>
<dbReference type="EMBL" id="CP029145">
    <property type="protein sequence ID" value="AWM31979.1"/>
    <property type="molecule type" value="Genomic_DNA"/>
</dbReference>